<accession>A0ABQ4PWF4</accession>
<evidence type="ECO:0000313" key="1">
    <source>
        <dbReference type="EMBL" id="GIU67332.1"/>
    </source>
</evidence>
<reference evidence="1" key="1">
    <citation type="submission" date="2021-05" db="EMBL/GenBank/DDBJ databases">
        <authorList>
            <person name="Tanabe Y."/>
        </authorList>
    </citation>
    <scope>NUCLEOTIDE SEQUENCE</scope>
    <source>
        <strain evidence="1">BOTRYCO-1</strain>
    </source>
</reference>
<evidence type="ECO:0000313" key="2">
    <source>
        <dbReference type="Proteomes" id="UP001161064"/>
    </source>
</evidence>
<keyword evidence="2" id="KW-1185">Reference proteome</keyword>
<proteinExistence type="predicted"/>
<organism evidence="1 2">
    <name type="scientific">Candidatus Phycosocius spiralis</name>
    <dbReference type="NCBI Taxonomy" id="2815099"/>
    <lineage>
        <taxon>Bacteria</taxon>
        <taxon>Pseudomonadati</taxon>
        <taxon>Pseudomonadota</taxon>
        <taxon>Alphaproteobacteria</taxon>
        <taxon>Caulobacterales</taxon>
        <taxon>Caulobacterales incertae sedis</taxon>
        <taxon>Candidatus Phycosocius</taxon>
    </lineage>
</organism>
<dbReference type="InterPro" id="IPR007922">
    <property type="entry name" value="DciA-like"/>
</dbReference>
<evidence type="ECO:0008006" key="3">
    <source>
        <dbReference type="Google" id="ProtNLM"/>
    </source>
</evidence>
<gene>
    <name evidence="1" type="ORF">PsB1_1486</name>
</gene>
<dbReference type="Pfam" id="PF05258">
    <property type="entry name" value="DciA"/>
    <property type="match status" value="1"/>
</dbReference>
<dbReference type="RefSeq" id="WP_284360186.1">
    <property type="nucleotide sequence ID" value="NZ_BPFZ01000008.1"/>
</dbReference>
<dbReference type="Proteomes" id="UP001161064">
    <property type="component" value="Unassembled WGS sequence"/>
</dbReference>
<comment type="caution">
    <text evidence="1">The sequence shown here is derived from an EMBL/GenBank/DDBJ whole genome shotgun (WGS) entry which is preliminary data.</text>
</comment>
<sequence length="180" mass="19545">MANDPPNQLEDERFDPQIEAAATTWLSQRRGKPVRSGPTPLAKLMTTLIPLEERKAGLSVCNLQQRWGEIVGETLASICQPEKIKGETLVLKVAPAAAPLLTMRSAEIIGLVRLAGGGRIKKLTLVRAPLKSTNHSAPLRTMRPLDASAQRKLDEQLDQVTQPSLKAALSRLAQATSDID</sequence>
<name>A0ABQ4PWF4_9PROT</name>
<reference evidence="1" key="2">
    <citation type="journal article" date="2023" name="ISME Commun">
        <title>Characterization of a bloom-associated alphaproteobacterial lineage, 'Candidatus Phycosocius': insights into freshwater algal-bacterial interactions.</title>
        <authorList>
            <person name="Tanabe Y."/>
            <person name="Yamaguchi H."/>
            <person name="Yoshida M."/>
            <person name="Kai A."/>
            <person name="Okazaki Y."/>
        </authorList>
    </citation>
    <scope>NUCLEOTIDE SEQUENCE</scope>
    <source>
        <strain evidence="1">BOTRYCO-1</strain>
    </source>
</reference>
<dbReference type="EMBL" id="BPFZ01000008">
    <property type="protein sequence ID" value="GIU67332.1"/>
    <property type="molecule type" value="Genomic_DNA"/>
</dbReference>
<protein>
    <recommendedName>
        <fullName evidence="3">DUF721 domain-containing protein</fullName>
    </recommendedName>
</protein>